<evidence type="ECO:0000313" key="2">
    <source>
        <dbReference type="Proteomes" id="UP000183567"/>
    </source>
</evidence>
<comment type="caution">
    <text evidence="1">The sequence shown here is derived from an EMBL/GenBank/DDBJ whole genome shotgun (WGS) entry which is preliminary data.</text>
</comment>
<reference evidence="1 2" key="1">
    <citation type="submission" date="2016-03" db="EMBL/GenBank/DDBJ databases">
        <title>Comparative genomics of the ectomycorrhizal sister species Rhizopogon vinicolor and Rhizopogon vesiculosus (Basidiomycota: Boletales) reveals a divergence of the mating type B locus.</title>
        <authorList>
            <person name="Mujic A.B."/>
            <person name="Kuo A."/>
            <person name="Tritt A."/>
            <person name="Lipzen A."/>
            <person name="Chen C."/>
            <person name="Johnson J."/>
            <person name="Sharma A."/>
            <person name="Barry K."/>
            <person name="Grigoriev I.V."/>
            <person name="Spatafora J.W."/>
        </authorList>
    </citation>
    <scope>NUCLEOTIDE SEQUENCE [LARGE SCALE GENOMIC DNA]</scope>
    <source>
        <strain evidence="1 2">AM-OR11-056</strain>
    </source>
</reference>
<dbReference type="OrthoDB" id="2803104at2759"/>
<dbReference type="STRING" id="180088.A0A1J8QPR0"/>
<proteinExistence type="predicted"/>
<dbReference type="Proteomes" id="UP000183567">
    <property type="component" value="Unassembled WGS sequence"/>
</dbReference>
<dbReference type="EMBL" id="LVVM01003094">
    <property type="protein sequence ID" value="OJA15505.1"/>
    <property type="molecule type" value="Genomic_DNA"/>
</dbReference>
<sequence>MFRTKPRTGTSFERFTSLLQDRDWSNIFKEKRERLVCQREAQRVSREIDKGILESKKSLTKKDKAIKVLVMGPSESEELAMLRNLQFALHPTYFHDEALRWKTIIQLNLIE</sequence>
<dbReference type="AlphaFoldDB" id="A0A1J8QPR0"/>
<keyword evidence="2" id="KW-1185">Reference proteome</keyword>
<accession>A0A1J8QPR0</accession>
<name>A0A1J8QPR0_9AGAM</name>
<gene>
    <name evidence="1" type="ORF">AZE42_08251</name>
</gene>
<evidence type="ECO:0000313" key="1">
    <source>
        <dbReference type="EMBL" id="OJA15505.1"/>
    </source>
</evidence>
<organism evidence="1 2">
    <name type="scientific">Rhizopogon vesiculosus</name>
    <dbReference type="NCBI Taxonomy" id="180088"/>
    <lineage>
        <taxon>Eukaryota</taxon>
        <taxon>Fungi</taxon>
        <taxon>Dikarya</taxon>
        <taxon>Basidiomycota</taxon>
        <taxon>Agaricomycotina</taxon>
        <taxon>Agaricomycetes</taxon>
        <taxon>Agaricomycetidae</taxon>
        <taxon>Boletales</taxon>
        <taxon>Suillineae</taxon>
        <taxon>Rhizopogonaceae</taxon>
        <taxon>Rhizopogon</taxon>
    </lineage>
</organism>
<protein>
    <submittedName>
        <fullName evidence="1">Uncharacterized protein</fullName>
    </submittedName>
</protein>